<reference evidence="2 3" key="1">
    <citation type="journal article" date="2013" name="BMC Genomics">
        <title>The genome and transcriptome of the pine saprophyte Ophiostoma piceae, and a comparison with the bark beetle-associated pine pathogen Grosmannia clavigera.</title>
        <authorList>
            <person name="Haridas S."/>
            <person name="Wang Y."/>
            <person name="Lim L."/>
            <person name="Massoumi Alamouti S."/>
            <person name="Jackman S."/>
            <person name="Docking R."/>
            <person name="Robertson G."/>
            <person name="Birol I."/>
            <person name="Bohlmann J."/>
            <person name="Breuil C."/>
        </authorList>
    </citation>
    <scope>NUCLEOTIDE SEQUENCE [LARGE SCALE GENOMIC DNA]</scope>
    <source>
        <strain evidence="2 3">UAMH 11346</strain>
    </source>
</reference>
<dbReference type="EMBL" id="KE148149">
    <property type="protein sequence ID" value="EPE08177.1"/>
    <property type="molecule type" value="Genomic_DNA"/>
</dbReference>
<dbReference type="VEuPathDB" id="FungiDB:F503_00960"/>
<evidence type="ECO:0000313" key="3">
    <source>
        <dbReference type="Proteomes" id="UP000016923"/>
    </source>
</evidence>
<dbReference type="AlphaFoldDB" id="S3C5W4"/>
<organism evidence="2 3">
    <name type="scientific">Ophiostoma piceae (strain UAMH 11346)</name>
    <name type="common">Sap stain fungus</name>
    <dbReference type="NCBI Taxonomy" id="1262450"/>
    <lineage>
        <taxon>Eukaryota</taxon>
        <taxon>Fungi</taxon>
        <taxon>Dikarya</taxon>
        <taxon>Ascomycota</taxon>
        <taxon>Pezizomycotina</taxon>
        <taxon>Sordariomycetes</taxon>
        <taxon>Sordariomycetidae</taxon>
        <taxon>Ophiostomatales</taxon>
        <taxon>Ophiostomataceae</taxon>
        <taxon>Ophiostoma</taxon>
    </lineage>
</organism>
<dbReference type="PANTHER" id="PTHR10622">
    <property type="entry name" value="HET DOMAIN-CONTAINING PROTEIN"/>
    <property type="match status" value="1"/>
</dbReference>
<dbReference type="OrthoDB" id="20872at2759"/>
<name>S3C5W4_OPHP1</name>
<feature type="domain" description="Heterokaryon incompatibility" evidence="1">
    <location>
        <begin position="21"/>
        <end position="74"/>
    </location>
</feature>
<evidence type="ECO:0000259" key="1">
    <source>
        <dbReference type="Pfam" id="PF06985"/>
    </source>
</evidence>
<dbReference type="Pfam" id="PF06985">
    <property type="entry name" value="HET"/>
    <property type="match status" value="1"/>
</dbReference>
<evidence type="ECO:0000313" key="2">
    <source>
        <dbReference type="EMBL" id="EPE08177.1"/>
    </source>
</evidence>
<dbReference type="PANTHER" id="PTHR10622:SF10">
    <property type="entry name" value="HET DOMAIN-CONTAINING PROTEIN"/>
    <property type="match status" value="1"/>
</dbReference>
<accession>S3C5W4</accession>
<sequence length="539" mass="60114">MLEHADTTGGSYSPGLQKIIDFCNQAASDGFEYVWADTCCIDKSTASELAEAINSMFRWYQESTLCYAYLADVPSGDRTHVMDSAFRCSRWFTRGWTLQELIAPKSLVFYSKDWKYLSNKSALSSVLSEITGIDSEVLSSGDFSSASVSMKLSWASSRTTSRIEDQAYCLVGFFGIFMPPIYGEGEEAFQRLQREIIKTNNDQTIFSWAGDGRPSGMLARASSRFIISREASSAITNIRNPDFTMTNRGLRISLPMLQLPLRNLYAVVLNSMPLCGLSQPLDGFLVHFIYRLHDGHCEFVRVFNDEVALLPLALRTAQNSPLTTSEVYIGQPRTLRFAMNNNVTFCLKDYPFDRSHPGLCVLGPWDKVRNFSSMPQSSGQPHLITMQLDDQMPSAVLLFKNDAGQQIAACLTLWGQEIKVGLSTEFVDDDMSRIADAFLFGQSSMVVKQPGSFSVQASPRRGKKVSLILDEPTDHASMGTACNFSLNAANGFWLHAVGPGVWPGCWTRYFDSLATATPVKERTGIFRRKTLEKWAQLMT</sequence>
<dbReference type="STRING" id="1262450.S3C5W4"/>
<keyword evidence="3" id="KW-1185">Reference proteome</keyword>
<dbReference type="InterPro" id="IPR010730">
    <property type="entry name" value="HET"/>
</dbReference>
<dbReference type="HOGENOM" id="CLU_000288_138_11_1"/>
<dbReference type="Proteomes" id="UP000016923">
    <property type="component" value="Unassembled WGS sequence"/>
</dbReference>
<protein>
    <submittedName>
        <fullName evidence="2">HET domain-containing protein</fullName>
    </submittedName>
</protein>
<dbReference type="eggNOG" id="KOG4177">
    <property type="taxonomic scope" value="Eukaryota"/>
</dbReference>
<gene>
    <name evidence="2" type="ORF">F503_00960</name>
</gene>
<proteinExistence type="predicted"/>